<name>X0TNX9_9ZZZZ</name>
<accession>X0TNX9</accession>
<dbReference type="AlphaFoldDB" id="X0TNX9"/>
<gene>
    <name evidence="1" type="ORF">S01H1_32026</name>
</gene>
<evidence type="ECO:0000313" key="1">
    <source>
        <dbReference type="EMBL" id="GAF94929.1"/>
    </source>
</evidence>
<protein>
    <submittedName>
        <fullName evidence="1">Uncharacterized protein</fullName>
    </submittedName>
</protein>
<feature type="non-terminal residue" evidence="1">
    <location>
        <position position="1"/>
    </location>
</feature>
<comment type="caution">
    <text evidence="1">The sequence shown here is derived from an EMBL/GenBank/DDBJ whole genome shotgun (WGS) entry which is preliminary data.</text>
</comment>
<proteinExistence type="predicted"/>
<organism evidence="1">
    <name type="scientific">marine sediment metagenome</name>
    <dbReference type="NCBI Taxonomy" id="412755"/>
    <lineage>
        <taxon>unclassified sequences</taxon>
        <taxon>metagenomes</taxon>
        <taxon>ecological metagenomes</taxon>
    </lineage>
</organism>
<dbReference type="EMBL" id="BARS01019803">
    <property type="protein sequence ID" value="GAF94929.1"/>
    <property type="molecule type" value="Genomic_DNA"/>
</dbReference>
<reference evidence="1" key="1">
    <citation type="journal article" date="2014" name="Front. Microbiol.">
        <title>High frequency of phylogenetically diverse reductive dehalogenase-homologous genes in deep subseafloor sedimentary metagenomes.</title>
        <authorList>
            <person name="Kawai M."/>
            <person name="Futagami T."/>
            <person name="Toyoda A."/>
            <person name="Takaki Y."/>
            <person name="Nishi S."/>
            <person name="Hori S."/>
            <person name="Arai W."/>
            <person name="Tsubouchi T."/>
            <person name="Morono Y."/>
            <person name="Uchiyama I."/>
            <person name="Ito T."/>
            <person name="Fujiyama A."/>
            <person name="Inagaki F."/>
            <person name="Takami H."/>
        </authorList>
    </citation>
    <scope>NUCLEOTIDE SEQUENCE</scope>
    <source>
        <strain evidence="1">Expedition CK06-06</strain>
    </source>
</reference>
<sequence>TELNILDGVRIGYDEKYYNKTSEIEEMIGEVITITPQTEMKYTPIQLGKHIDKQAKADGMSQYLTSKVYYDQVVDVNSPLYDAADPYIADFTAYTATLQTTYQLFNSELTGIVTGGGTDQEKYESLIDYTYADRWPEAPEIPE</sequence>